<gene>
    <name evidence="2" type="ORF">NEISICOT_01582</name>
</gene>
<comment type="caution">
    <text evidence="2">The sequence shown here is derived from an EMBL/GenBank/DDBJ whole genome shotgun (WGS) entry which is preliminary data.</text>
</comment>
<dbReference type="Proteomes" id="UP000005365">
    <property type="component" value="Unassembled WGS sequence"/>
</dbReference>
<keyword evidence="3" id="KW-1185">Reference proteome</keyword>
<evidence type="ECO:0000313" key="2">
    <source>
        <dbReference type="EMBL" id="EET44620.1"/>
    </source>
</evidence>
<reference evidence="2" key="1">
    <citation type="submission" date="2009-07" db="EMBL/GenBank/DDBJ databases">
        <authorList>
            <person name="Weinstock G."/>
            <person name="Sodergren E."/>
            <person name="Clifton S."/>
            <person name="Fulton L."/>
            <person name="Fulton B."/>
            <person name="Courtney L."/>
            <person name="Fronick C."/>
            <person name="Harrison M."/>
            <person name="Strong C."/>
            <person name="Farmer C."/>
            <person name="Delahaunty K."/>
            <person name="Markovic C."/>
            <person name="Hall O."/>
            <person name="Minx P."/>
            <person name="Tomlinson C."/>
            <person name="Mitreva M."/>
            <person name="Nelson J."/>
            <person name="Hou S."/>
            <person name="Wollam A."/>
            <person name="Pepin K.H."/>
            <person name="Johnson M."/>
            <person name="Bhonagiri V."/>
            <person name="Nash W.E."/>
            <person name="Warren W."/>
            <person name="Chinwalla A."/>
            <person name="Mardis E.R."/>
            <person name="Wilson R.K."/>
        </authorList>
    </citation>
    <scope>NUCLEOTIDE SEQUENCE [LARGE SCALE GENOMIC DNA]</scope>
    <source>
        <strain evidence="2">ATCC 29256</strain>
    </source>
</reference>
<feature type="region of interest" description="Disordered" evidence="1">
    <location>
        <begin position="15"/>
        <end position="35"/>
    </location>
</feature>
<dbReference type="EMBL" id="ACKO02000008">
    <property type="protein sequence ID" value="EET44620.1"/>
    <property type="molecule type" value="Genomic_DNA"/>
</dbReference>
<organism evidence="2 3">
    <name type="scientific">Neisseria sicca ATCC 29256</name>
    <dbReference type="NCBI Taxonomy" id="547045"/>
    <lineage>
        <taxon>Bacteria</taxon>
        <taxon>Pseudomonadati</taxon>
        <taxon>Pseudomonadota</taxon>
        <taxon>Betaproteobacteria</taxon>
        <taxon>Neisseriales</taxon>
        <taxon>Neisseriaceae</taxon>
        <taxon>Neisseria</taxon>
    </lineage>
</organism>
<accession>C6M4Y2</accession>
<proteinExistence type="predicted"/>
<protein>
    <submittedName>
        <fullName evidence="2">Uncharacterized protein</fullName>
    </submittedName>
</protein>
<dbReference type="AlphaFoldDB" id="C6M4Y2"/>
<sequence>MPLAPNKIDRYISRGQSPYHLFPSSSRSSENANRSHRIKLRFSDDLYSF</sequence>
<name>C6M4Y2_NEISI</name>
<evidence type="ECO:0000256" key="1">
    <source>
        <dbReference type="SAM" id="MobiDB-lite"/>
    </source>
</evidence>
<evidence type="ECO:0000313" key="3">
    <source>
        <dbReference type="Proteomes" id="UP000005365"/>
    </source>
</evidence>